<keyword evidence="15" id="KW-1185">Reference proteome</keyword>
<dbReference type="EMBL" id="JAELXT010000022">
    <property type="protein sequence ID" value="MBJ6127248.1"/>
    <property type="molecule type" value="Genomic_DNA"/>
</dbReference>
<dbReference type="Pfam" id="PF00763">
    <property type="entry name" value="THF_DHG_CYH"/>
    <property type="match status" value="1"/>
</dbReference>
<feature type="domain" description="Tetrahydrofolate dehydrogenase/cyclohydrolase NAD(P)-binding" evidence="13">
    <location>
        <begin position="139"/>
        <end position="286"/>
    </location>
</feature>
<evidence type="ECO:0000256" key="7">
    <source>
        <dbReference type="ARBA" id="ARBA00023002"/>
    </source>
</evidence>
<organism evidence="14 15">
    <name type="scientific">Microvirga splendida</name>
    <dbReference type="NCBI Taxonomy" id="2795727"/>
    <lineage>
        <taxon>Bacteria</taxon>
        <taxon>Pseudomonadati</taxon>
        <taxon>Pseudomonadota</taxon>
        <taxon>Alphaproteobacteria</taxon>
        <taxon>Hyphomicrobiales</taxon>
        <taxon>Methylobacteriaceae</taxon>
        <taxon>Microvirga</taxon>
    </lineage>
</organism>
<dbReference type="PANTHER" id="PTHR48099:SF5">
    <property type="entry name" value="C-1-TETRAHYDROFOLATE SYNTHASE, CYTOPLASMIC"/>
    <property type="match status" value="1"/>
</dbReference>
<dbReference type="Gene3D" id="3.40.50.10860">
    <property type="entry name" value="Leucine Dehydrogenase, chain A, domain 1"/>
    <property type="match status" value="1"/>
</dbReference>
<comment type="similarity">
    <text evidence="11">Belongs to the tetrahydrofolate dehydrogenase/cyclohydrolase family.</text>
</comment>
<dbReference type="GO" id="GO:0004488">
    <property type="term" value="F:methylenetetrahydrofolate dehydrogenase (NADP+) activity"/>
    <property type="evidence" value="ECO:0007669"/>
    <property type="project" value="UniProtKB-EC"/>
</dbReference>
<dbReference type="InterPro" id="IPR020867">
    <property type="entry name" value="THF_DH/CycHdrlase_CS"/>
</dbReference>
<feature type="binding site" evidence="11">
    <location>
        <position position="231"/>
    </location>
    <ligand>
        <name>NADP(+)</name>
        <dbReference type="ChEBI" id="CHEBI:58349"/>
    </ligand>
</feature>
<dbReference type="PRINTS" id="PR00085">
    <property type="entry name" value="THFDHDRGNASE"/>
</dbReference>
<dbReference type="RefSeq" id="WP_199050473.1">
    <property type="nucleotide sequence ID" value="NZ_JAELXT010000022.1"/>
</dbReference>
<dbReference type="NCBIfam" id="NF010783">
    <property type="entry name" value="PRK14186.1"/>
    <property type="match status" value="1"/>
</dbReference>
<evidence type="ECO:0000256" key="8">
    <source>
        <dbReference type="ARBA" id="ARBA00023102"/>
    </source>
</evidence>
<dbReference type="EC" id="3.5.4.9" evidence="11"/>
<feature type="binding site" evidence="11">
    <location>
        <begin position="165"/>
        <end position="167"/>
    </location>
    <ligand>
        <name>NADP(+)</name>
        <dbReference type="ChEBI" id="CHEBI:58349"/>
    </ligand>
</feature>
<evidence type="ECO:0000256" key="11">
    <source>
        <dbReference type="HAMAP-Rule" id="MF_01576"/>
    </source>
</evidence>
<comment type="caution">
    <text evidence="14">The sequence shown here is derived from an EMBL/GenBank/DDBJ whole genome shotgun (WGS) entry which is preliminary data.</text>
</comment>
<dbReference type="PANTHER" id="PTHR48099">
    <property type="entry name" value="C-1-TETRAHYDROFOLATE SYNTHASE, CYTOPLASMIC-RELATED"/>
    <property type="match status" value="1"/>
</dbReference>
<keyword evidence="9 11" id="KW-0486">Methionine biosynthesis</keyword>
<evidence type="ECO:0000256" key="1">
    <source>
        <dbReference type="ARBA" id="ARBA00004777"/>
    </source>
</evidence>
<dbReference type="Pfam" id="PF02882">
    <property type="entry name" value="THF_DHG_CYH_C"/>
    <property type="match status" value="1"/>
</dbReference>
<evidence type="ECO:0000256" key="9">
    <source>
        <dbReference type="ARBA" id="ARBA00023167"/>
    </source>
</evidence>
<keyword evidence="3 11" id="KW-0028">Amino-acid biosynthesis</keyword>
<evidence type="ECO:0000259" key="12">
    <source>
        <dbReference type="Pfam" id="PF00763"/>
    </source>
</evidence>
<evidence type="ECO:0000256" key="10">
    <source>
        <dbReference type="ARBA" id="ARBA00023268"/>
    </source>
</evidence>
<accession>A0ABS0Y5T0</accession>
<protein>
    <recommendedName>
        <fullName evidence="11">Bifunctional protein FolD</fullName>
    </recommendedName>
    <domain>
        <recommendedName>
            <fullName evidence="11">Methylenetetrahydrofolate dehydrogenase</fullName>
            <ecNumber evidence="11">1.5.1.5</ecNumber>
        </recommendedName>
    </domain>
    <domain>
        <recommendedName>
            <fullName evidence="11">Methenyltetrahydrofolate cyclohydrolase</fullName>
            <ecNumber evidence="11">3.5.4.9</ecNumber>
        </recommendedName>
    </domain>
</protein>
<reference evidence="15" key="1">
    <citation type="submission" date="2020-12" db="EMBL/GenBank/DDBJ databases">
        <title>Hymenobacter sp.</title>
        <authorList>
            <person name="Kim M.K."/>
        </authorList>
    </citation>
    <scope>NUCLEOTIDE SEQUENCE [LARGE SCALE GENOMIC DNA]</scope>
    <source>
        <strain evidence="15">BT325</strain>
    </source>
</reference>
<evidence type="ECO:0000256" key="2">
    <source>
        <dbReference type="ARBA" id="ARBA00022563"/>
    </source>
</evidence>
<evidence type="ECO:0000256" key="5">
    <source>
        <dbReference type="ARBA" id="ARBA00022801"/>
    </source>
</evidence>
<dbReference type="CDD" id="cd01080">
    <property type="entry name" value="NAD_bind_m-THF_DH_Cyclohyd"/>
    <property type="match status" value="1"/>
</dbReference>
<dbReference type="SUPFAM" id="SSF53223">
    <property type="entry name" value="Aminoacid dehydrogenase-like, N-terminal domain"/>
    <property type="match status" value="1"/>
</dbReference>
<proteinExistence type="inferred from homology"/>
<sequence length="300" mass="31092">MSATIIDGKAYAEGLRGRIAGAVKTLSEQGVVPGLAVVIVGEDPASQLYVKNKARQTVEVGMRSFEHVLPASTPEAELLDLVARLNADPAVDGILVQLPLPGQIDTQKVIEAIDPAKDVDGFHPINAGRLMTGVPGLVSCTPLGCLLLAQSVRRDLAGLNAVVVGRSNIVGKPMAQLLIAQSCTVTVAHSKTRDLPDVCRSADILVAAVGRPEMVRGDWIKPGAIVIDVGINRVPNPAAGEGKTRVVGDVAYAEAAEVASAITPVPGGVGPMTIACLLRNTLEAACLRRSLTMPAVDFAA</sequence>
<dbReference type="InterPro" id="IPR000672">
    <property type="entry name" value="THF_DH/CycHdrlase"/>
</dbReference>
<dbReference type="InterPro" id="IPR020631">
    <property type="entry name" value="THF_DH/CycHdrlase_NAD-bd_dom"/>
</dbReference>
<keyword evidence="2 11" id="KW-0554">One-carbon metabolism</keyword>
<dbReference type="InterPro" id="IPR036291">
    <property type="entry name" value="NAD(P)-bd_dom_sf"/>
</dbReference>
<keyword evidence="8 11" id="KW-0368">Histidine biosynthesis</keyword>
<keyword evidence="10 11" id="KW-0511">Multifunctional enzyme</keyword>
<dbReference type="InterPro" id="IPR020630">
    <property type="entry name" value="THF_DH/CycHdrlase_cat_dom"/>
</dbReference>
<dbReference type="PROSITE" id="PS00766">
    <property type="entry name" value="THF_DHG_CYH_1"/>
    <property type="match status" value="1"/>
</dbReference>
<comment type="function">
    <text evidence="11">Catalyzes the oxidation of 5,10-methylenetetrahydrofolate to 5,10-methenyltetrahydrofolate and then the hydrolysis of 5,10-methenyltetrahydrofolate to 10-formyltetrahydrofolate.</text>
</comment>
<comment type="catalytic activity">
    <reaction evidence="11">
        <text>(6R)-5,10-methenyltetrahydrofolate + H2O = (6R)-10-formyltetrahydrofolate + H(+)</text>
        <dbReference type="Rhea" id="RHEA:23700"/>
        <dbReference type="ChEBI" id="CHEBI:15377"/>
        <dbReference type="ChEBI" id="CHEBI:15378"/>
        <dbReference type="ChEBI" id="CHEBI:57455"/>
        <dbReference type="ChEBI" id="CHEBI:195366"/>
        <dbReference type="EC" id="3.5.4.9"/>
    </reaction>
</comment>
<keyword evidence="7 11" id="KW-0560">Oxidoreductase</keyword>
<dbReference type="PROSITE" id="PS00767">
    <property type="entry name" value="THF_DHG_CYH_2"/>
    <property type="match status" value="1"/>
</dbReference>
<dbReference type="NCBIfam" id="NF008058">
    <property type="entry name" value="PRK10792.1"/>
    <property type="match status" value="1"/>
</dbReference>
<name>A0ABS0Y5T0_9HYPH</name>
<keyword evidence="6 11" id="KW-0521">NADP</keyword>
<dbReference type="InterPro" id="IPR046346">
    <property type="entry name" value="Aminoacid_DH-like_N_sf"/>
</dbReference>
<comment type="pathway">
    <text evidence="1 11">One-carbon metabolism; tetrahydrofolate interconversion.</text>
</comment>
<evidence type="ECO:0000313" key="15">
    <source>
        <dbReference type="Proteomes" id="UP000620670"/>
    </source>
</evidence>
<feature type="domain" description="Tetrahydrofolate dehydrogenase/cyclohydrolase catalytic" evidence="12">
    <location>
        <begin position="6"/>
        <end position="120"/>
    </location>
</feature>
<comment type="subunit">
    <text evidence="11">Homodimer.</text>
</comment>
<evidence type="ECO:0000256" key="4">
    <source>
        <dbReference type="ARBA" id="ARBA00022755"/>
    </source>
</evidence>
<dbReference type="NCBIfam" id="NF010785">
    <property type="entry name" value="PRK14188.1"/>
    <property type="match status" value="1"/>
</dbReference>
<dbReference type="Proteomes" id="UP000620670">
    <property type="component" value="Unassembled WGS sequence"/>
</dbReference>
<gene>
    <name evidence="11 14" type="primary">folD</name>
    <name evidence="14" type="ORF">JAO75_17740</name>
</gene>
<evidence type="ECO:0000256" key="3">
    <source>
        <dbReference type="ARBA" id="ARBA00022605"/>
    </source>
</evidence>
<dbReference type="GO" id="GO:0004477">
    <property type="term" value="F:methenyltetrahydrofolate cyclohydrolase activity"/>
    <property type="evidence" value="ECO:0007669"/>
    <property type="project" value="UniProtKB-EC"/>
</dbReference>
<keyword evidence="5 11" id="KW-0378">Hydrolase</keyword>
<dbReference type="Gene3D" id="3.40.50.720">
    <property type="entry name" value="NAD(P)-binding Rossmann-like Domain"/>
    <property type="match status" value="1"/>
</dbReference>
<evidence type="ECO:0000256" key="6">
    <source>
        <dbReference type="ARBA" id="ARBA00022857"/>
    </source>
</evidence>
<keyword evidence="4 11" id="KW-0658">Purine biosynthesis</keyword>
<evidence type="ECO:0000313" key="14">
    <source>
        <dbReference type="EMBL" id="MBJ6127248.1"/>
    </source>
</evidence>
<evidence type="ECO:0000259" key="13">
    <source>
        <dbReference type="Pfam" id="PF02882"/>
    </source>
</evidence>
<dbReference type="SUPFAM" id="SSF51735">
    <property type="entry name" value="NAD(P)-binding Rossmann-fold domains"/>
    <property type="match status" value="1"/>
</dbReference>
<comment type="catalytic activity">
    <reaction evidence="11">
        <text>(6R)-5,10-methylene-5,6,7,8-tetrahydrofolate + NADP(+) = (6R)-5,10-methenyltetrahydrofolate + NADPH</text>
        <dbReference type="Rhea" id="RHEA:22812"/>
        <dbReference type="ChEBI" id="CHEBI:15636"/>
        <dbReference type="ChEBI" id="CHEBI:57455"/>
        <dbReference type="ChEBI" id="CHEBI:57783"/>
        <dbReference type="ChEBI" id="CHEBI:58349"/>
        <dbReference type="EC" id="1.5.1.5"/>
    </reaction>
</comment>
<dbReference type="EC" id="1.5.1.5" evidence="11"/>
<comment type="caution">
    <text evidence="11">Lacks conserved residue(s) required for the propagation of feature annotation.</text>
</comment>
<dbReference type="HAMAP" id="MF_01576">
    <property type="entry name" value="THF_DHG_CYH"/>
    <property type="match status" value="1"/>
</dbReference>